<protein>
    <recommendedName>
        <fullName evidence="12">Ubiquitin carboxyl-terminal hydrolase</fullName>
        <ecNumber evidence="12">3.4.19.12</ecNumber>
    </recommendedName>
</protein>
<sequence length="376" mass="42891">MRSGAHVDHFPRGPPVSCASLFPFRSKQSSDNYCRQRELVCIPAQDLSKMSAGDWCLIESDPGVFSELIRGFGVTGVQVEEIYSLDEDSFADLKPVYGLIFLFKYTDKAGPSKGRVVQRNDVFFARQVINNACATQAILSVLMNLSDPDVSLGDNLTQLRDFTSEFDAQMKGLTISNSDVVRKVHNSFARQQIVEFEQKAAKHDDDIYHFVGYIHFKGKVFELDGLQEGPLEHCEVPVGEDWLKYARPVIEQRMGQYAQGEIHFNLMALVKDRRAACIRKIEALRAEVKQGKKTQEEINAELNNHLITIRDEEAKIRRYKEENIRRRHNYLPLIIELLEILAEQGRLVSLCDKAKEKALEKEKLKAEKRKATDISK</sequence>
<evidence type="ECO:0000256" key="2">
    <source>
        <dbReference type="ARBA" id="ARBA00009326"/>
    </source>
</evidence>
<dbReference type="EC" id="3.4.19.12" evidence="12"/>
<feature type="active site" description="Proton donor" evidence="9 11">
    <location>
        <position position="209"/>
    </location>
</feature>
<dbReference type="InterPro" id="IPR036959">
    <property type="entry name" value="Peptidase_C12_UCH_sf"/>
</dbReference>
<evidence type="ECO:0000256" key="11">
    <source>
        <dbReference type="PROSITE-ProRule" id="PRU01393"/>
    </source>
</evidence>
<keyword evidence="3 11" id="KW-0645">Protease</keyword>
<evidence type="ECO:0000313" key="16">
    <source>
        <dbReference type="Proteomes" id="UP000594260"/>
    </source>
</evidence>
<dbReference type="InterPro" id="IPR041507">
    <property type="entry name" value="UCH_C"/>
</dbReference>
<dbReference type="Gene3D" id="3.40.532.10">
    <property type="entry name" value="Peptidase C12, ubiquitin carboxyl-terminal hydrolase"/>
    <property type="match status" value="1"/>
</dbReference>
<evidence type="ECO:0000256" key="5">
    <source>
        <dbReference type="ARBA" id="ARBA00022801"/>
    </source>
</evidence>
<dbReference type="Pfam" id="PF18031">
    <property type="entry name" value="UCH_C"/>
    <property type="match status" value="1"/>
</dbReference>
<organism evidence="15 16">
    <name type="scientific">Varroa destructor</name>
    <name type="common">Honeybee mite</name>
    <dbReference type="NCBI Taxonomy" id="109461"/>
    <lineage>
        <taxon>Eukaryota</taxon>
        <taxon>Metazoa</taxon>
        <taxon>Ecdysozoa</taxon>
        <taxon>Arthropoda</taxon>
        <taxon>Chelicerata</taxon>
        <taxon>Arachnida</taxon>
        <taxon>Acari</taxon>
        <taxon>Parasitiformes</taxon>
        <taxon>Mesostigmata</taxon>
        <taxon>Gamasina</taxon>
        <taxon>Dermanyssoidea</taxon>
        <taxon>Varroidae</taxon>
        <taxon>Varroa</taxon>
    </lineage>
</organism>
<dbReference type="KEGG" id="vde:111247508"/>
<dbReference type="SUPFAM" id="SSF54001">
    <property type="entry name" value="Cysteine proteinases"/>
    <property type="match status" value="1"/>
</dbReference>
<dbReference type="AlphaFoldDB" id="A0A7M7JM29"/>
<dbReference type="GO" id="GO:0005737">
    <property type="term" value="C:cytoplasm"/>
    <property type="evidence" value="ECO:0007669"/>
    <property type="project" value="TreeGrafter"/>
</dbReference>
<evidence type="ECO:0000256" key="6">
    <source>
        <dbReference type="ARBA" id="ARBA00022807"/>
    </source>
</evidence>
<dbReference type="InterPro" id="IPR038765">
    <property type="entry name" value="Papain-like_cys_pep_sf"/>
</dbReference>
<feature type="active site" description="Nucleophile" evidence="9 11">
    <location>
        <position position="133"/>
    </location>
</feature>
<dbReference type="PANTHER" id="PTHR10589">
    <property type="entry name" value="UBIQUITIN CARBOXYL-TERMINAL HYDROLASE"/>
    <property type="match status" value="1"/>
</dbReference>
<keyword evidence="5 11" id="KW-0378">Hydrolase</keyword>
<dbReference type="Proteomes" id="UP000594260">
    <property type="component" value="Unplaced"/>
</dbReference>
<dbReference type="RefSeq" id="XP_022654230.1">
    <property type="nucleotide sequence ID" value="XM_022798495.1"/>
</dbReference>
<comment type="similarity">
    <text evidence="2 11 12">Belongs to the peptidase C12 family.</text>
</comment>
<comment type="subunit">
    <text evidence="8">Catalytic component of the polycomb repressive deubiquitinase (PR-DUB) complex, at least composed of caly/calypso, Asx and sba (MBD5/6 homolog). The PR-DUB complex associates with nucleosomes to mediate deubiquitination of histone H2AK118ub1 substrates; the association requires the positively charged C-terminal tail of caly, probably due to direct binding of DNA. Interacts (via ULD domain) with Asx (via DEUBAD domain); the interaction produces a stable heterodimer with a composite binding site for ubiquitin. Homodimerizes (via coiled-coil hinge-region between the UCH and ULD domains) to mediate assembly of 2 copies of the caly-Asx heterodimer into a bisymmetric tetramer; dimerization enhances PR-DUB association with nucleosomes.</text>
</comment>
<feature type="domain" description="UCH catalytic" evidence="14">
    <location>
        <begin position="54"/>
        <end position="271"/>
    </location>
</feature>
<evidence type="ECO:0000313" key="15">
    <source>
        <dbReference type="EnsemblMetazoa" id="XP_022654230"/>
    </source>
</evidence>
<evidence type="ECO:0000256" key="9">
    <source>
        <dbReference type="PIRSR" id="PIRSR038120-1"/>
    </source>
</evidence>
<dbReference type="OMA" id="YIQYEIQ"/>
<dbReference type="PIRSF" id="PIRSF038120">
    <property type="entry name" value="Ubiquitinyl_hydrolase_UCH37"/>
    <property type="match status" value="1"/>
</dbReference>
<comment type="function">
    <text evidence="7">Catalytic component of the polycomb repressive deubiquitinase (PR-DUB) complex, a complex that specifically mediates deubiquitination of histone H2A monoubiquitinated at 'Lys-119' (H2AK118ub1). Mediates bisymmetric organization of the PR-DUB complex and is involved in association with nucleosomes to mediate deubiquitination. Does not deubiquitinate monoubiquitinated histone H2B. Required to maintain the transcriptionally repressive state of homeotic genes throughout development. The PR-DUB complex has weak or no activity toward 'Lys-48'- and 'Lys-63'-linked polyubiquitin chains. Polycomb group (PcG) protein.</text>
</comment>
<evidence type="ECO:0000256" key="12">
    <source>
        <dbReference type="RuleBase" id="RU361215"/>
    </source>
</evidence>
<dbReference type="GO" id="GO:0006511">
    <property type="term" value="P:ubiquitin-dependent protein catabolic process"/>
    <property type="evidence" value="ECO:0007669"/>
    <property type="project" value="UniProtKB-UniRule"/>
</dbReference>
<keyword evidence="16" id="KW-1185">Reference proteome</keyword>
<dbReference type="GeneID" id="111247508"/>
<evidence type="ECO:0000256" key="1">
    <source>
        <dbReference type="ARBA" id="ARBA00000707"/>
    </source>
</evidence>
<evidence type="ECO:0000256" key="3">
    <source>
        <dbReference type="ARBA" id="ARBA00022670"/>
    </source>
</evidence>
<dbReference type="Pfam" id="PF01088">
    <property type="entry name" value="Peptidase_C12"/>
    <property type="match status" value="1"/>
</dbReference>
<evidence type="ECO:0000256" key="7">
    <source>
        <dbReference type="ARBA" id="ARBA00046227"/>
    </source>
</evidence>
<dbReference type="FunFam" id="3.40.532.10:FF:000009">
    <property type="entry name" value="Ubiquitin carboxyl-terminal hydrolase"/>
    <property type="match status" value="1"/>
</dbReference>
<dbReference type="InParanoid" id="A0A7M7JM29"/>
<dbReference type="PROSITE" id="PS52048">
    <property type="entry name" value="UCH_DOMAIN"/>
    <property type="match status" value="1"/>
</dbReference>
<dbReference type="EnsemblMetazoa" id="XM_022798495">
    <property type="protein sequence ID" value="XP_022654230"/>
    <property type="gene ID" value="LOC111247508"/>
</dbReference>
<feature type="site" description="Transition state stabilizer" evidence="11">
    <location>
        <position position="127"/>
    </location>
</feature>
<dbReference type="PANTHER" id="PTHR10589:SF16">
    <property type="entry name" value="UBIQUITIN CARBOXYL-TERMINAL HYDROLASE ISOZYME L5"/>
    <property type="match status" value="1"/>
</dbReference>
<evidence type="ECO:0000259" key="14">
    <source>
        <dbReference type="PROSITE" id="PS52048"/>
    </source>
</evidence>
<dbReference type="InterPro" id="IPR001578">
    <property type="entry name" value="Peptidase_C12_UCH"/>
</dbReference>
<comment type="catalytic activity">
    <reaction evidence="1 11 12">
        <text>Thiol-dependent hydrolysis of ester, thioester, amide, peptide and isopeptide bonds formed by the C-terminal Gly of ubiquitin (a 76-residue protein attached to proteins as an intracellular targeting signal).</text>
        <dbReference type="EC" id="3.4.19.12"/>
    </reaction>
</comment>
<feature type="coiled-coil region" evidence="13">
    <location>
        <begin position="347"/>
        <end position="374"/>
    </location>
</feature>
<reference evidence="15" key="1">
    <citation type="submission" date="2021-01" db="UniProtKB">
        <authorList>
            <consortium name="EnsemblMetazoa"/>
        </authorList>
    </citation>
    <scope>IDENTIFICATION</scope>
</reference>
<evidence type="ECO:0000256" key="10">
    <source>
        <dbReference type="PIRSR" id="PIRSR038120-2"/>
    </source>
</evidence>
<evidence type="ECO:0000256" key="13">
    <source>
        <dbReference type="SAM" id="Coils"/>
    </source>
</evidence>
<dbReference type="OrthoDB" id="1924260at2759"/>
<feature type="site" description="Important for enzyme activity" evidence="10 11">
    <location>
        <position position="224"/>
    </location>
</feature>
<dbReference type="FunCoup" id="A0A7M7JM29">
    <property type="interactions" value="2209"/>
</dbReference>
<evidence type="ECO:0000256" key="4">
    <source>
        <dbReference type="ARBA" id="ARBA00022786"/>
    </source>
</evidence>
<feature type="coiled-coil region" evidence="13">
    <location>
        <begin position="281"/>
        <end position="322"/>
    </location>
</feature>
<dbReference type="Gene3D" id="1.20.58.860">
    <property type="match status" value="1"/>
</dbReference>
<dbReference type="GO" id="GO:0016579">
    <property type="term" value="P:protein deubiquitination"/>
    <property type="evidence" value="ECO:0007669"/>
    <property type="project" value="InterPro"/>
</dbReference>
<dbReference type="GO" id="GO:0004843">
    <property type="term" value="F:cysteine-type deubiquitinase activity"/>
    <property type="evidence" value="ECO:0007669"/>
    <property type="project" value="UniProtKB-UniRule"/>
</dbReference>
<dbReference type="InterPro" id="IPR017390">
    <property type="entry name" value="Ubiquitinyl_hydrolase_UCH37"/>
</dbReference>
<name>A0A7M7JM29_VARDE</name>
<keyword evidence="6 11" id="KW-0788">Thiol protease</keyword>
<keyword evidence="4 11" id="KW-0833">Ubl conjugation pathway</keyword>
<dbReference type="PROSITE" id="PS52049">
    <property type="entry name" value="ULD"/>
    <property type="match status" value="1"/>
</dbReference>
<dbReference type="PRINTS" id="PR00707">
    <property type="entry name" value="UBCTHYDRLASE"/>
</dbReference>
<keyword evidence="13" id="KW-0175">Coiled coil</keyword>
<proteinExistence type="inferred from homology"/>
<dbReference type="CDD" id="cd09617">
    <property type="entry name" value="Peptidase_C12_UCH37_BAP1"/>
    <property type="match status" value="1"/>
</dbReference>
<evidence type="ECO:0000256" key="8">
    <source>
        <dbReference type="ARBA" id="ARBA00049710"/>
    </source>
</evidence>
<accession>A0A7M7JM29</accession>